<evidence type="ECO:0000313" key="4">
    <source>
        <dbReference type="Proteomes" id="UP000309038"/>
    </source>
</evidence>
<dbReference type="PROSITE" id="PS51762">
    <property type="entry name" value="GH16_2"/>
    <property type="match status" value="1"/>
</dbReference>
<reference evidence="3 4" key="1">
    <citation type="submission" date="2019-02" db="EMBL/GenBank/DDBJ databases">
        <title>Genome sequencing of the rare red list fungi Phlebia centrifuga.</title>
        <authorList>
            <person name="Buettner E."/>
            <person name="Kellner H."/>
        </authorList>
    </citation>
    <scope>NUCLEOTIDE SEQUENCE [LARGE SCALE GENOMIC DNA]</scope>
    <source>
        <strain evidence="3 4">DSM 108282</strain>
    </source>
</reference>
<dbReference type="PANTHER" id="PTHR10963:SF24">
    <property type="entry name" value="GLYCOSIDASE C21B10.07-RELATED"/>
    <property type="match status" value="1"/>
</dbReference>
<dbReference type="Gene3D" id="2.60.120.200">
    <property type="match status" value="1"/>
</dbReference>
<evidence type="ECO:0000259" key="2">
    <source>
        <dbReference type="PROSITE" id="PS51762"/>
    </source>
</evidence>
<organism evidence="3 4">
    <name type="scientific">Hermanssonia centrifuga</name>
    <dbReference type="NCBI Taxonomy" id="98765"/>
    <lineage>
        <taxon>Eukaryota</taxon>
        <taxon>Fungi</taxon>
        <taxon>Dikarya</taxon>
        <taxon>Basidiomycota</taxon>
        <taxon>Agaricomycotina</taxon>
        <taxon>Agaricomycetes</taxon>
        <taxon>Polyporales</taxon>
        <taxon>Meruliaceae</taxon>
        <taxon>Hermanssonia</taxon>
    </lineage>
</organism>
<name>A0A4S4KS95_9APHY</name>
<keyword evidence="4" id="KW-1185">Reference proteome</keyword>
<dbReference type="InterPro" id="IPR050546">
    <property type="entry name" value="Glycosyl_Hydrlase_16"/>
</dbReference>
<dbReference type="GO" id="GO:0009251">
    <property type="term" value="P:glucan catabolic process"/>
    <property type="evidence" value="ECO:0007669"/>
    <property type="project" value="TreeGrafter"/>
</dbReference>
<dbReference type="CDD" id="cd02181">
    <property type="entry name" value="GH16_fungal_Lam16A_glucanase"/>
    <property type="match status" value="1"/>
</dbReference>
<dbReference type="AlphaFoldDB" id="A0A4S4KS95"/>
<feature type="signal peptide" evidence="1">
    <location>
        <begin position="1"/>
        <end position="19"/>
    </location>
</feature>
<evidence type="ECO:0000256" key="1">
    <source>
        <dbReference type="SAM" id="SignalP"/>
    </source>
</evidence>
<comment type="caution">
    <text evidence="3">The sequence shown here is derived from an EMBL/GenBank/DDBJ whole genome shotgun (WGS) entry which is preliminary data.</text>
</comment>
<dbReference type="Pfam" id="PF26113">
    <property type="entry name" value="GH16_XgeA"/>
    <property type="match status" value="1"/>
</dbReference>
<accession>A0A4S4KS95</accession>
<dbReference type="GO" id="GO:0004553">
    <property type="term" value="F:hydrolase activity, hydrolyzing O-glycosyl compounds"/>
    <property type="evidence" value="ECO:0007669"/>
    <property type="project" value="InterPro"/>
</dbReference>
<feature type="domain" description="GH16" evidence="2">
    <location>
        <begin position="20"/>
        <end position="300"/>
    </location>
</feature>
<dbReference type="EMBL" id="SGPJ01000022">
    <property type="protein sequence ID" value="THH01535.1"/>
    <property type="molecule type" value="Genomic_DNA"/>
</dbReference>
<protein>
    <recommendedName>
        <fullName evidence="2">GH16 domain-containing protein</fullName>
    </recommendedName>
</protein>
<feature type="chain" id="PRO_5020888503" description="GH16 domain-containing protein" evidence="1">
    <location>
        <begin position="20"/>
        <end position="332"/>
    </location>
</feature>
<dbReference type="SUPFAM" id="SSF49899">
    <property type="entry name" value="Concanavalin A-like lectins/glucanases"/>
    <property type="match status" value="1"/>
</dbReference>
<proteinExistence type="predicted"/>
<evidence type="ECO:0000313" key="3">
    <source>
        <dbReference type="EMBL" id="THH01535.1"/>
    </source>
</evidence>
<keyword evidence="1" id="KW-0732">Signal</keyword>
<dbReference type="InterPro" id="IPR013320">
    <property type="entry name" value="ConA-like_dom_sf"/>
</dbReference>
<sequence>MRCTSLAFIASSLVPSTFAATYGLIDNYVGSAFLSSFTHEAIADPTHGRVNYVDQGTAVAQNLTFASGNSLVLRADDTTVLNPSGPGRNSVRIRSVKTYTTHVSVFDVRHMPQGCGTWPAAWETDEGDWPNGGEVDIYSTSDFLPYSDGTQKIEGVNDMSPNAMTLHTGANCNMPASRTMTGVSTATNCDVNTDGNTGCGVQATSANNYGPSFNANGGGWYAMERTNTFIKVWFWPRNGGSPPSDVSSGSGSINTDAWGTPAAFFPNTSCDIGSHFDQNNIIINLTFCGDWAGIDSIFSAAGCPGSCVDYVNNNPGAFTNAYWDIAAVRVYE</sequence>
<dbReference type="Proteomes" id="UP000309038">
    <property type="component" value="Unassembled WGS sequence"/>
</dbReference>
<dbReference type="InterPro" id="IPR000757">
    <property type="entry name" value="Beta-glucanase-like"/>
</dbReference>
<gene>
    <name evidence="3" type="ORF">EW026_g1210</name>
</gene>
<dbReference type="PANTHER" id="PTHR10963">
    <property type="entry name" value="GLYCOSYL HYDROLASE-RELATED"/>
    <property type="match status" value="1"/>
</dbReference>